<dbReference type="InterPro" id="IPR007421">
    <property type="entry name" value="Schlafen_AlbA_2_dom"/>
</dbReference>
<dbReference type="PANTHER" id="PTHR30595:SF6">
    <property type="entry name" value="SCHLAFEN ALBA-2 DOMAIN-CONTAINING PROTEIN"/>
    <property type="match status" value="1"/>
</dbReference>
<dbReference type="Pfam" id="PF13749">
    <property type="entry name" value="HATPase_c_4"/>
    <property type="match status" value="1"/>
</dbReference>
<dbReference type="AlphaFoldDB" id="A0A518ITQ6"/>
<evidence type="ECO:0000313" key="5">
    <source>
        <dbReference type="Proteomes" id="UP000316770"/>
    </source>
</evidence>
<gene>
    <name evidence="4" type="ORF">Mal33_24620</name>
</gene>
<accession>A0A518ITQ6</accession>
<organism evidence="4 5">
    <name type="scientific">Rosistilla oblonga</name>
    <dbReference type="NCBI Taxonomy" id="2527990"/>
    <lineage>
        <taxon>Bacteria</taxon>
        <taxon>Pseudomonadati</taxon>
        <taxon>Planctomycetota</taxon>
        <taxon>Planctomycetia</taxon>
        <taxon>Pirellulales</taxon>
        <taxon>Pirellulaceae</taxon>
        <taxon>Rosistilla</taxon>
    </lineage>
</organism>
<dbReference type="InterPro" id="IPR049514">
    <property type="entry name" value="Fic-like_C"/>
</dbReference>
<feature type="region of interest" description="Disordered" evidence="1">
    <location>
        <begin position="496"/>
        <end position="538"/>
    </location>
</feature>
<feature type="domain" description="Filamentation induced by cAMP protein Fic-like C-terminal" evidence="3">
    <location>
        <begin position="572"/>
        <end position="617"/>
    </location>
</feature>
<dbReference type="InterPro" id="IPR038461">
    <property type="entry name" value="Schlafen_AlbA_2_dom_sf"/>
</dbReference>
<protein>
    <submittedName>
        <fullName evidence="4">Divergent AAA domain protein</fullName>
    </submittedName>
</protein>
<dbReference type="PANTHER" id="PTHR30595">
    <property type="entry name" value="GLPR-RELATED TRANSCRIPTIONAL REPRESSOR"/>
    <property type="match status" value="1"/>
</dbReference>
<evidence type="ECO:0000313" key="4">
    <source>
        <dbReference type="EMBL" id="QDV56472.1"/>
    </source>
</evidence>
<evidence type="ECO:0000256" key="1">
    <source>
        <dbReference type="SAM" id="MobiDB-lite"/>
    </source>
</evidence>
<dbReference type="Pfam" id="PF04326">
    <property type="entry name" value="SLFN_AlbA_2"/>
    <property type="match status" value="1"/>
</dbReference>
<sequence length="630" mass="70848">MKTASELIEELNTLDEHVSIEAKKASELGESVMETVCAFCNEPHLGGGYVILGVAAVSDSFWPLYEAIGVPDADQLQSDIASQCASSFNIPVRPQISVEMIDNNKVVVVFIPEAGAHEKPVHFKNRPLPQSARRRIGPTDQKCTDDDMIVFYADRQTQTHDERILPDARMDDLDDEAVDLYRQLRHDVDPSAEELKWEQNDLLEALGAIKRENGELKPTIAGVLLFGKPIALRRLFPMMRVDYIRIPGTQWVKDPDRRFDTVEIRSPLIRAIQRARSAVLDDLPKAFSLPAGELQGKELPMLPDRVVREVIANAVMHRDYRVHGSIQIIRYANRLEVRNPGYSIKSEERLGEPGSQTRNPKIAAVLHDVKFAESKGSGIRVMRELMAENNLGAPTLESDRTDNSFLAILLFHHFLGEDDLKWLNSFEDLSLDDTEIRAMISARELEAINNRTFRSLNRECDTLSASKHLRKLVDFGLLAKRGSGAATYYVPTEKALENWPPGTATEGKSTKLDPKSTKLDPKSTKLDPKSNQQETDTPPEEIQDLLDQLGGKASKQVAFDVVVMLLQWRTLSVQQLSGYLNRTPKHVLREYINPLISADLIEPTIPESPNDPRQSYRAKSGLQRLKRDSN</sequence>
<dbReference type="Gene3D" id="3.30.565.60">
    <property type="match status" value="1"/>
</dbReference>
<feature type="region of interest" description="Disordered" evidence="1">
    <location>
        <begin position="603"/>
        <end position="630"/>
    </location>
</feature>
<dbReference type="Proteomes" id="UP000316770">
    <property type="component" value="Chromosome"/>
</dbReference>
<evidence type="ECO:0000259" key="3">
    <source>
        <dbReference type="Pfam" id="PF21247"/>
    </source>
</evidence>
<evidence type="ECO:0000259" key="2">
    <source>
        <dbReference type="Pfam" id="PF04326"/>
    </source>
</evidence>
<proteinExistence type="predicted"/>
<dbReference type="InterPro" id="IPR038475">
    <property type="entry name" value="RecG_C_sf"/>
</dbReference>
<feature type="domain" description="Schlafen AlbA-2" evidence="2">
    <location>
        <begin position="19"/>
        <end position="141"/>
    </location>
</feature>
<dbReference type="EMBL" id="CP036318">
    <property type="protein sequence ID" value="QDV56472.1"/>
    <property type="molecule type" value="Genomic_DNA"/>
</dbReference>
<dbReference type="Pfam" id="PF21247">
    <property type="entry name" value="Fic-like_C"/>
    <property type="match status" value="1"/>
</dbReference>
<reference evidence="4 5" key="1">
    <citation type="submission" date="2019-02" db="EMBL/GenBank/DDBJ databases">
        <title>Deep-cultivation of Planctomycetes and their phenomic and genomic characterization uncovers novel biology.</title>
        <authorList>
            <person name="Wiegand S."/>
            <person name="Jogler M."/>
            <person name="Boedeker C."/>
            <person name="Pinto D."/>
            <person name="Vollmers J."/>
            <person name="Rivas-Marin E."/>
            <person name="Kohn T."/>
            <person name="Peeters S.H."/>
            <person name="Heuer A."/>
            <person name="Rast P."/>
            <person name="Oberbeckmann S."/>
            <person name="Bunk B."/>
            <person name="Jeske O."/>
            <person name="Meyerdierks A."/>
            <person name="Storesund J.E."/>
            <person name="Kallscheuer N."/>
            <person name="Luecker S."/>
            <person name="Lage O.M."/>
            <person name="Pohl T."/>
            <person name="Merkel B.J."/>
            <person name="Hornburger P."/>
            <person name="Mueller R.-W."/>
            <person name="Bruemmer F."/>
            <person name="Labrenz M."/>
            <person name="Spormann A.M."/>
            <person name="Op den Camp H."/>
            <person name="Overmann J."/>
            <person name="Amann R."/>
            <person name="Jetten M.S.M."/>
            <person name="Mascher T."/>
            <person name="Medema M.H."/>
            <person name="Devos D.P."/>
            <person name="Kaster A.-K."/>
            <person name="Ovreas L."/>
            <person name="Rohde M."/>
            <person name="Galperin M.Y."/>
            <person name="Jogler C."/>
        </authorList>
    </citation>
    <scope>NUCLEOTIDE SEQUENCE [LARGE SCALE GENOMIC DNA]</scope>
    <source>
        <strain evidence="4 5">Mal33</strain>
    </source>
</reference>
<feature type="compositionally biased region" description="Basic and acidic residues" evidence="1">
    <location>
        <begin position="508"/>
        <end position="528"/>
    </location>
</feature>
<keyword evidence="5" id="KW-1185">Reference proteome</keyword>
<name>A0A518ITQ6_9BACT</name>
<dbReference type="Gene3D" id="3.30.950.30">
    <property type="entry name" value="Schlafen, AAA domain"/>
    <property type="match status" value="1"/>
</dbReference>